<dbReference type="InterPro" id="IPR050595">
    <property type="entry name" value="Bact_response_regulator"/>
</dbReference>
<evidence type="ECO:0000313" key="5">
    <source>
        <dbReference type="Proteomes" id="UP000272706"/>
    </source>
</evidence>
<dbReference type="PANTHER" id="PTHR44591">
    <property type="entry name" value="STRESS RESPONSE REGULATOR PROTEIN 1"/>
    <property type="match status" value="1"/>
</dbReference>
<dbReference type="Gene3D" id="3.40.50.2300">
    <property type="match status" value="1"/>
</dbReference>
<dbReference type="AlphaFoldDB" id="A0A3A5K7R9"/>
<accession>A0A3A5K7R9</accession>
<feature type="modified residue" description="4-aspartylphosphate" evidence="2">
    <location>
        <position position="50"/>
    </location>
</feature>
<dbReference type="Proteomes" id="UP000272706">
    <property type="component" value="Unassembled WGS sequence"/>
</dbReference>
<dbReference type="InterPro" id="IPR011006">
    <property type="entry name" value="CheY-like_superfamily"/>
</dbReference>
<proteinExistence type="predicted"/>
<gene>
    <name evidence="4" type="ORF">D3227_33690</name>
</gene>
<feature type="domain" description="Response regulatory" evidence="3">
    <location>
        <begin position="1"/>
        <end position="115"/>
    </location>
</feature>
<dbReference type="SUPFAM" id="SSF52172">
    <property type="entry name" value="CheY-like"/>
    <property type="match status" value="1"/>
</dbReference>
<protein>
    <submittedName>
        <fullName evidence="4">Response regulator</fullName>
    </submittedName>
</protein>
<organism evidence="4 5">
    <name type="scientific">Mesorhizobium waimense</name>
    <dbReference type="NCBI Taxonomy" id="1300307"/>
    <lineage>
        <taxon>Bacteria</taxon>
        <taxon>Pseudomonadati</taxon>
        <taxon>Pseudomonadota</taxon>
        <taxon>Alphaproteobacteria</taxon>
        <taxon>Hyphomicrobiales</taxon>
        <taxon>Phyllobacteriaceae</taxon>
        <taxon>Mesorhizobium</taxon>
    </lineage>
</organism>
<dbReference type="Pfam" id="PF00072">
    <property type="entry name" value="Response_reg"/>
    <property type="match status" value="1"/>
</dbReference>
<evidence type="ECO:0000259" key="3">
    <source>
        <dbReference type="PROSITE" id="PS50110"/>
    </source>
</evidence>
<reference evidence="4 5" key="1">
    <citation type="submission" date="2018-09" db="EMBL/GenBank/DDBJ databases">
        <title>Mesorhizobium carmichaelinearum sp. nov. isolated from Carmichaelinea spp. root nodules in New Zealand.</title>
        <authorList>
            <person name="De Meyer S.E."/>
        </authorList>
    </citation>
    <scope>NUCLEOTIDE SEQUENCE [LARGE SCALE GENOMIC DNA]</scope>
    <source>
        <strain evidence="4 5">ICMP19557</strain>
    </source>
</reference>
<sequence length="116" mass="12410">MVAVVDDDSSMLKGLQRLLSAQGLVSEVFASAEAFLSSSAPARATCLVLDIQLGAMNGFELQRQLSDLGSNIPIIFMTAFDTEATRTLAMEAGCSAYLHKPFPARLLFEAIHEATS</sequence>
<dbReference type="GO" id="GO:0000160">
    <property type="term" value="P:phosphorelay signal transduction system"/>
    <property type="evidence" value="ECO:0007669"/>
    <property type="project" value="InterPro"/>
</dbReference>
<dbReference type="PROSITE" id="PS50110">
    <property type="entry name" value="RESPONSE_REGULATORY"/>
    <property type="match status" value="1"/>
</dbReference>
<evidence type="ECO:0000313" key="4">
    <source>
        <dbReference type="EMBL" id="RJT28603.1"/>
    </source>
</evidence>
<comment type="caution">
    <text evidence="4">The sequence shown here is derived from an EMBL/GenBank/DDBJ whole genome shotgun (WGS) entry which is preliminary data.</text>
</comment>
<dbReference type="SMART" id="SM00448">
    <property type="entry name" value="REC"/>
    <property type="match status" value="1"/>
</dbReference>
<evidence type="ECO:0000256" key="1">
    <source>
        <dbReference type="ARBA" id="ARBA00022553"/>
    </source>
</evidence>
<dbReference type="PANTHER" id="PTHR44591:SF21">
    <property type="entry name" value="TWO-COMPONENT RESPONSE REGULATOR"/>
    <property type="match status" value="1"/>
</dbReference>
<evidence type="ECO:0000256" key="2">
    <source>
        <dbReference type="PROSITE-ProRule" id="PRU00169"/>
    </source>
</evidence>
<keyword evidence="1 2" id="KW-0597">Phosphoprotein</keyword>
<name>A0A3A5K7R9_9HYPH</name>
<dbReference type="EMBL" id="QZWZ01000050">
    <property type="protein sequence ID" value="RJT28603.1"/>
    <property type="molecule type" value="Genomic_DNA"/>
</dbReference>
<dbReference type="OrthoDB" id="9782655at2"/>
<keyword evidence="5" id="KW-1185">Reference proteome</keyword>
<dbReference type="InterPro" id="IPR001789">
    <property type="entry name" value="Sig_transdc_resp-reg_receiver"/>
</dbReference>